<keyword evidence="3" id="KW-1185">Reference proteome</keyword>
<dbReference type="WBParaSite" id="TASK_0000259101-mRNA-1">
    <property type="protein sequence ID" value="TASK_0000259101-mRNA-1"/>
    <property type="gene ID" value="TASK_0000259101"/>
</dbReference>
<gene>
    <name evidence="2" type="ORF">TASK_LOCUS2592</name>
</gene>
<evidence type="ECO:0000313" key="3">
    <source>
        <dbReference type="Proteomes" id="UP000282613"/>
    </source>
</evidence>
<proteinExistence type="predicted"/>
<evidence type="ECO:0000256" key="1">
    <source>
        <dbReference type="SAM" id="MobiDB-lite"/>
    </source>
</evidence>
<organism evidence="4">
    <name type="scientific">Taenia asiatica</name>
    <name type="common">Asian tapeworm</name>
    <dbReference type="NCBI Taxonomy" id="60517"/>
    <lineage>
        <taxon>Eukaryota</taxon>
        <taxon>Metazoa</taxon>
        <taxon>Spiralia</taxon>
        <taxon>Lophotrochozoa</taxon>
        <taxon>Platyhelminthes</taxon>
        <taxon>Cestoda</taxon>
        <taxon>Eucestoda</taxon>
        <taxon>Cyclophyllidea</taxon>
        <taxon>Taeniidae</taxon>
        <taxon>Taenia</taxon>
    </lineage>
</organism>
<accession>A0A0R3VYU7</accession>
<dbReference type="Proteomes" id="UP000282613">
    <property type="component" value="Unassembled WGS sequence"/>
</dbReference>
<protein>
    <submittedName>
        <fullName evidence="2 4">Uncharacterized protein</fullName>
    </submittedName>
</protein>
<evidence type="ECO:0000313" key="4">
    <source>
        <dbReference type="WBParaSite" id="TASK_0000259101-mRNA-1"/>
    </source>
</evidence>
<reference evidence="2 3" key="2">
    <citation type="submission" date="2018-11" db="EMBL/GenBank/DDBJ databases">
        <authorList>
            <consortium name="Pathogen Informatics"/>
        </authorList>
    </citation>
    <scope>NUCLEOTIDE SEQUENCE [LARGE SCALE GENOMIC DNA]</scope>
</reference>
<dbReference type="AlphaFoldDB" id="A0A0R3VYU7"/>
<feature type="region of interest" description="Disordered" evidence="1">
    <location>
        <begin position="231"/>
        <end position="272"/>
    </location>
</feature>
<evidence type="ECO:0000313" key="2">
    <source>
        <dbReference type="EMBL" id="VDK25606.1"/>
    </source>
</evidence>
<name>A0A0R3VYU7_TAEAS</name>
<reference evidence="4" key="1">
    <citation type="submission" date="2017-02" db="UniProtKB">
        <authorList>
            <consortium name="WormBaseParasite"/>
        </authorList>
    </citation>
    <scope>IDENTIFICATION</scope>
</reference>
<feature type="compositionally biased region" description="Polar residues" evidence="1">
    <location>
        <begin position="248"/>
        <end position="272"/>
    </location>
</feature>
<sequence>MRSGFAPPFVHSFNQQSASGDSLTLPPLKPHCILTHIFIVASTRPLQQPVKSPTSPYTSSTPSRVTCSLLVQLHSSAPQCVPPKPAAHSSTHKLFAVLSLVMMTTLLPPPRGRGLSTWMVDKCVNSESFLLEAGTETLRVCEYALSRQPVMLASLTLGIHQTPLITIPDGRQMLTPPPPPPSPPPLHHSLVSFTRRIPPLLRQSPQRPVFWDTIQLTLIIFLAAPHYTAPPPRLTHHTPHLTPPHFNAPQTASRQSSASPLQTPSTRLVVSW</sequence>
<dbReference type="EMBL" id="UYRS01002132">
    <property type="protein sequence ID" value="VDK25606.1"/>
    <property type="molecule type" value="Genomic_DNA"/>
</dbReference>